<dbReference type="SUPFAM" id="SSF50129">
    <property type="entry name" value="GroES-like"/>
    <property type="match status" value="1"/>
</dbReference>
<dbReference type="InterPro" id="IPR013154">
    <property type="entry name" value="ADH-like_N"/>
</dbReference>
<keyword evidence="7" id="KW-1185">Reference proteome</keyword>
<dbReference type="PANTHER" id="PTHR45348:SF2">
    <property type="entry name" value="ZINC-TYPE ALCOHOL DEHYDROGENASE-LIKE PROTEIN C2E1P3.01"/>
    <property type="match status" value="1"/>
</dbReference>
<keyword evidence="4" id="KW-0560">Oxidoreductase</keyword>
<dbReference type="GO" id="GO:0000166">
    <property type="term" value="F:nucleotide binding"/>
    <property type="evidence" value="ECO:0007669"/>
    <property type="project" value="UniProtKB-KW"/>
</dbReference>
<dbReference type="Gene3D" id="3.90.180.10">
    <property type="entry name" value="Medium-chain alcohol dehydrogenases, catalytic domain"/>
    <property type="match status" value="1"/>
</dbReference>
<evidence type="ECO:0000256" key="2">
    <source>
        <dbReference type="ARBA" id="ARBA00022741"/>
    </source>
</evidence>
<comment type="similarity">
    <text evidence="1">Belongs to the zinc-containing alcohol dehydrogenase family.</text>
</comment>
<evidence type="ECO:0000259" key="5">
    <source>
        <dbReference type="SMART" id="SM00829"/>
    </source>
</evidence>
<feature type="domain" description="Enoyl reductase (ER)" evidence="5">
    <location>
        <begin position="15"/>
        <end position="343"/>
    </location>
</feature>
<dbReference type="InterPro" id="IPR047122">
    <property type="entry name" value="Trans-enoyl_RdTase-like"/>
</dbReference>
<dbReference type="AlphaFoldDB" id="A0A5N6TJR0"/>
<dbReference type="SMART" id="SM00829">
    <property type="entry name" value="PKS_ER"/>
    <property type="match status" value="1"/>
</dbReference>
<evidence type="ECO:0000313" key="7">
    <source>
        <dbReference type="Proteomes" id="UP000325780"/>
    </source>
</evidence>
<dbReference type="EMBL" id="ML742254">
    <property type="protein sequence ID" value="KAE8146577.1"/>
    <property type="molecule type" value="Genomic_DNA"/>
</dbReference>
<accession>A0A5N6TJR0</accession>
<dbReference type="InterPro" id="IPR036291">
    <property type="entry name" value="NAD(P)-bd_dom_sf"/>
</dbReference>
<dbReference type="InterPro" id="IPR011032">
    <property type="entry name" value="GroES-like_sf"/>
</dbReference>
<reference evidence="6 7" key="1">
    <citation type="submission" date="2019-04" db="EMBL/GenBank/DDBJ databases">
        <title>Friends and foes A comparative genomics study of 23 Aspergillus species from section Flavi.</title>
        <authorList>
            <consortium name="DOE Joint Genome Institute"/>
            <person name="Kjaerbolling I."/>
            <person name="Vesth T."/>
            <person name="Frisvad J.C."/>
            <person name="Nybo J.L."/>
            <person name="Theobald S."/>
            <person name="Kildgaard S."/>
            <person name="Isbrandt T."/>
            <person name="Kuo A."/>
            <person name="Sato A."/>
            <person name="Lyhne E.K."/>
            <person name="Kogle M.E."/>
            <person name="Wiebenga A."/>
            <person name="Kun R.S."/>
            <person name="Lubbers R.J."/>
            <person name="Makela M.R."/>
            <person name="Barry K."/>
            <person name="Chovatia M."/>
            <person name="Clum A."/>
            <person name="Daum C."/>
            <person name="Haridas S."/>
            <person name="He G."/>
            <person name="LaButti K."/>
            <person name="Lipzen A."/>
            <person name="Mondo S."/>
            <person name="Riley R."/>
            <person name="Salamov A."/>
            <person name="Simmons B.A."/>
            <person name="Magnuson J.K."/>
            <person name="Henrissat B."/>
            <person name="Mortensen U.H."/>
            <person name="Larsen T.O."/>
            <person name="Devries R.P."/>
            <person name="Grigoriev I.V."/>
            <person name="Machida M."/>
            <person name="Baker S.E."/>
            <person name="Andersen M.R."/>
        </authorList>
    </citation>
    <scope>NUCLEOTIDE SEQUENCE [LARGE SCALE GENOMIC DNA]</scope>
    <source>
        <strain evidence="6 7">IBT 18842</strain>
    </source>
</reference>
<dbReference type="Gene3D" id="3.40.50.720">
    <property type="entry name" value="NAD(P)-binding Rossmann-like Domain"/>
    <property type="match status" value="1"/>
</dbReference>
<dbReference type="Pfam" id="PF08240">
    <property type="entry name" value="ADH_N"/>
    <property type="match status" value="1"/>
</dbReference>
<dbReference type="InterPro" id="IPR020843">
    <property type="entry name" value="ER"/>
</dbReference>
<organism evidence="6 7">
    <name type="scientific">Aspergillus avenaceus</name>
    <dbReference type="NCBI Taxonomy" id="36643"/>
    <lineage>
        <taxon>Eukaryota</taxon>
        <taxon>Fungi</taxon>
        <taxon>Dikarya</taxon>
        <taxon>Ascomycota</taxon>
        <taxon>Pezizomycotina</taxon>
        <taxon>Eurotiomycetes</taxon>
        <taxon>Eurotiomycetidae</taxon>
        <taxon>Eurotiales</taxon>
        <taxon>Aspergillaceae</taxon>
        <taxon>Aspergillus</taxon>
        <taxon>Aspergillus subgen. Circumdati</taxon>
    </lineage>
</organism>
<dbReference type="SUPFAM" id="SSF51735">
    <property type="entry name" value="NAD(P)-binding Rossmann-fold domains"/>
    <property type="match status" value="1"/>
</dbReference>
<evidence type="ECO:0000256" key="4">
    <source>
        <dbReference type="ARBA" id="ARBA00023002"/>
    </source>
</evidence>
<evidence type="ECO:0000256" key="3">
    <source>
        <dbReference type="ARBA" id="ARBA00022857"/>
    </source>
</evidence>
<sequence>MAPTNRAAWVTAAKAHPLEVKEAPYTPPKENEIVVRNRAVALNPVDYARQLLGEALFPWTTYPAIFGTDVAGEVVEVGSGAASKFKPGDRVLGLGSELKNNNPAEAAFQEYVVLQSTVACAIPSSLSFEDAAVIPLGVSTAAGALFQKDHLALQHPTEPRAQSNGEIVLIWSGSSSIGSNAIQLAAAAGYEVFTTSSPKNFEYVKSLGASQAFDYNSPTLVDDIVAAFESSGKPSAGAFAIGNTAATPSAEVVSRVKGRKFVSLANPPTGALPEGIESKFVFGGELQDNEVGPAIFEAFLPKALAAGTFKAAPNAQVVGKGLEAVQKGLDDLQGGVSAAKFVISL</sequence>
<keyword evidence="3" id="KW-0521">NADP</keyword>
<dbReference type="GO" id="GO:0016651">
    <property type="term" value="F:oxidoreductase activity, acting on NAD(P)H"/>
    <property type="evidence" value="ECO:0007669"/>
    <property type="project" value="InterPro"/>
</dbReference>
<keyword evidence="2" id="KW-0547">Nucleotide-binding</keyword>
<dbReference type="CDD" id="cd08249">
    <property type="entry name" value="enoyl_reductase_like"/>
    <property type="match status" value="1"/>
</dbReference>
<dbReference type="Proteomes" id="UP000325780">
    <property type="component" value="Unassembled WGS sequence"/>
</dbReference>
<gene>
    <name evidence="6" type="ORF">BDV25DRAFT_48645</name>
</gene>
<evidence type="ECO:0000313" key="6">
    <source>
        <dbReference type="EMBL" id="KAE8146577.1"/>
    </source>
</evidence>
<dbReference type="PANTHER" id="PTHR45348">
    <property type="entry name" value="HYPOTHETICAL OXIDOREDUCTASE (EUROFUNG)"/>
    <property type="match status" value="1"/>
</dbReference>
<evidence type="ECO:0000256" key="1">
    <source>
        <dbReference type="ARBA" id="ARBA00008072"/>
    </source>
</evidence>
<proteinExistence type="inferred from homology"/>
<name>A0A5N6TJR0_ASPAV</name>
<dbReference type="OrthoDB" id="48317at2759"/>
<protein>
    <submittedName>
        <fullName evidence="6">Chaperonin 10-like protein</fullName>
    </submittedName>
</protein>